<evidence type="ECO:0000259" key="6">
    <source>
        <dbReference type="PROSITE" id="PS50109"/>
    </source>
</evidence>
<feature type="domain" description="Histidine kinase" evidence="6">
    <location>
        <begin position="136"/>
        <end position="342"/>
    </location>
</feature>
<dbReference type="InterPro" id="IPR003661">
    <property type="entry name" value="HisK_dim/P_dom"/>
</dbReference>
<dbReference type="SUPFAM" id="SSF55785">
    <property type="entry name" value="PYP-like sensor domain (PAS domain)"/>
    <property type="match status" value="1"/>
</dbReference>
<dbReference type="PROSITE" id="PS50109">
    <property type="entry name" value="HIS_KIN"/>
    <property type="match status" value="1"/>
</dbReference>
<dbReference type="NCBIfam" id="TIGR00229">
    <property type="entry name" value="sensory_box"/>
    <property type="match status" value="1"/>
</dbReference>
<evidence type="ECO:0000259" key="8">
    <source>
        <dbReference type="PROSITE" id="PS50113"/>
    </source>
</evidence>
<dbReference type="GO" id="GO:0000155">
    <property type="term" value="F:phosphorelay sensor kinase activity"/>
    <property type="evidence" value="ECO:0007669"/>
    <property type="project" value="InterPro"/>
</dbReference>
<evidence type="ECO:0000313" key="10">
    <source>
        <dbReference type="Proteomes" id="UP000281564"/>
    </source>
</evidence>
<gene>
    <name evidence="9" type="ORF">DP106_07320</name>
</gene>
<dbReference type="InterPro" id="IPR036097">
    <property type="entry name" value="HisK_dim/P_sf"/>
</dbReference>
<dbReference type="EMBL" id="QMDW01000008">
    <property type="protein sequence ID" value="RJX49910.1"/>
    <property type="molecule type" value="Genomic_DNA"/>
</dbReference>
<dbReference type="Pfam" id="PF13426">
    <property type="entry name" value="PAS_9"/>
    <property type="match status" value="1"/>
</dbReference>
<evidence type="ECO:0000256" key="2">
    <source>
        <dbReference type="ARBA" id="ARBA00012438"/>
    </source>
</evidence>
<dbReference type="CDD" id="cd00082">
    <property type="entry name" value="HisKA"/>
    <property type="match status" value="1"/>
</dbReference>
<keyword evidence="3" id="KW-0597">Phosphoprotein</keyword>
<feature type="domain" description="PAS" evidence="7">
    <location>
        <begin position="22"/>
        <end position="61"/>
    </location>
</feature>
<comment type="catalytic activity">
    <reaction evidence="1">
        <text>ATP + protein L-histidine = ADP + protein N-phospho-L-histidine.</text>
        <dbReference type="EC" id="2.7.13.3"/>
    </reaction>
</comment>
<dbReference type="Gene3D" id="3.30.565.10">
    <property type="entry name" value="Histidine kinase-like ATPase, C-terminal domain"/>
    <property type="match status" value="1"/>
</dbReference>
<dbReference type="InterPro" id="IPR000014">
    <property type="entry name" value="PAS"/>
</dbReference>
<dbReference type="SMART" id="SM00387">
    <property type="entry name" value="HATPase_c"/>
    <property type="match status" value="1"/>
</dbReference>
<protein>
    <recommendedName>
        <fullName evidence="2">histidine kinase</fullName>
        <ecNumber evidence="2">2.7.13.3</ecNumber>
    </recommendedName>
</protein>
<dbReference type="PROSITE" id="PS50113">
    <property type="entry name" value="PAC"/>
    <property type="match status" value="1"/>
</dbReference>
<evidence type="ECO:0000259" key="7">
    <source>
        <dbReference type="PROSITE" id="PS50112"/>
    </source>
</evidence>
<dbReference type="PANTHER" id="PTHR43304">
    <property type="entry name" value="PHYTOCHROME-LIKE PROTEIN CPH1"/>
    <property type="match status" value="1"/>
</dbReference>
<dbReference type="RefSeq" id="WP_120084392.1">
    <property type="nucleotide sequence ID" value="NZ_QMDW01000008.1"/>
</dbReference>
<dbReference type="InterPro" id="IPR036890">
    <property type="entry name" value="HATPase_C_sf"/>
</dbReference>
<dbReference type="Pfam" id="PF02518">
    <property type="entry name" value="HATPase_c"/>
    <property type="match status" value="1"/>
</dbReference>
<dbReference type="OrthoDB" id="3369at2157"/>
<dbReference type="Gene3D" id="3.30.450.20">
    <property type="entry name" value="PAS domain"/>
    <property type="match status" value="1"/>
</dbReference>
<dbReference type="InterPro" id="IPR004358">
    <property type="entry name" value="Sig_transdc_His_kin-like_C"/>
</dbReference>
<dbReference type="Proteomes" id="UP000281564">
    <property type="component" value="Unassembled WGS sequence"/>
</dbReference>
<dbReference type="PRINTS" id="PR00344">
    <property type="entry name" value="BCTRLSENSOR"/>
</dbReference>
<feature type="domain" description="PAC" evidence="8">
    <location>
        <begin position="75"/>
        <end position="125"/>
    </location>
</feature>
<evidence type="ECO:0000256" key="5">
    <source>
        <dbReference type="ARBA" id="ARBA00022777"/>
    </source>
</evidence>
<dbReference type="SUPFAM" id="SSF55874">
    <property type="entry name" value="ATPase domain of HSP90 chaperone/DNA topoisomerase II/histidine kinase"/>
    <property type="match status" value="1"/>
</dbReference>
<dbReference type="InterPro" id="IPR052162">
    <property type="entry name" value="Sensor_kinase/Photoreceptor"/>
</dbReference>
<sequence>MSESVYESIVEHSNDGIFLAQDGEITYANQRLCELTGYNPDELDGMAKLDIVAPDDRELVKGYHFARMSGDPAPNQYEVALQTVDNELVPVELSVSRVHYKGEPAAVSVCRDITDRQQYQRRLEEQRDNLELLNQVVRHDIRNDLQIVVAYSEMLTGSVDADAEAYLQSIRESARNAVDLTATARDLADVMLQQHERGTIELARPLEQQIESIRTAHAAAVINVEGSIPSVTVYGNEMLDAVFRNLLQNAIQHNDTEIPEITVSVDHGDDTVRVAVADNGPGVPESQREEIFGKGEKGLESDGSGIGLYLVYTLVDSYSGSVWVEDNDPEGAVFVVELPIAEADEA</sequence>
<evidence type="ECO:0000256" key="4">
    <source>
        <dbReference type="ARBA" id="ARBA00022679"/>
    </source>
</evidence>
<dbReference type="AlphaFoldDB" id="A0A3A6QNJ3"/>
<accession>A0A3A6QNJ3</accession>
<dbReference type="PANTHER" id="PTHR43304:SF1">
    <property type="entry name" value="PAC DOMAIN-CONTAINING PROTEIN"/>
    <property type="match status" value="1"/>
</dbReference>
<dbReference type="SUPFAM" id="SSF47384">
    <property type="entry name" value="Homodimeric domain of signal transducing histidine kinase"/>
    <property type="match status" value="1"/>
</dbReference>
<reference evidence="9 10" key="1">
    <citation type="submission" date="2018-06" db="EMBL/GenBank/DDBJ databases">
        <title>Halonotius sp. F13-13 a new haloarchaeeon isolated from a solar saltern from Isla Cristina, Huelva, Spain.</title>
        <authorList>
            <person name="Duran-Viseras A."/>
            <person name="Sanchez-Porro C."/>
            <person name="Ventosa A."/>
        </authorList>
    </citation>
    <scope>NUCLEOTIDE SEQUENCE [LARGE SCALE GENOMIC DNA]</scope>
    <source>
        <strain evidence="9 10">CECT 7525</strain>
    </source>
</reference>
<dbReference type="InterPro" id="IPR005467">
    <property type="entry name" value="His_kinase_dom"/>
</dbReference>
<dbReference type="PROSITE" id="PS50112">
    <property type="entry name" value="PAS"/>
    <property type="match status" value="1"/>
</dbReference>
<keyword evidence="10" id="KW-1185">Reference proteome</keyword>
<evidence type="ECO:0000313" key="9">
    <source>
        <dbReference type="EMBL" id="RJX49910.1"/>
    </source>
</evidence>
<proteinExistence type="predicted"/>
<keyword evidence="5" id="KW-0418">Kinase</keyword>
<evidence type="ECO:0000256" key="1">
    <source>
        <dbReference type="ARBA" id="ARBA00000085"/>
    </source>
</evidence>
<dbReference type="InterPro" id="IPR035965">
    <property type="entry name" value="PAS-like_dom_sf"/>
</dbReference>
<dbReference type="InterPro" id="IPR003594">
    <property type="entry name" value="HATPase_dom"/>
</dbReference>
<comment type="caution">
    <text evidence="9">The sequence shown here is derived from an EMBL/GenBank/DDBJ whole genome shotgun (WGS) entry which is preliminary data.</text>
</comment>
<dbReference type="Pfam" id="PF00512">
    <property type="entry name" value="HisKA"/>
    <property type="match status" value="1"/>
</dbReference>
<dbReference type="SMART" id="SM00091">
    <property type="entry name" value="PAS"/>
    <property type="match status" value="1"/>
</dbReference>
<organism evidence="9 10">
    <name type="scientific">Halonotius pteroides</name>
    <dbReference type="NCBI Taxonomy" id="268735"/>
    <lineage>
        <taxon>Archaea</taxon>
        <taxon>Methanobacteriati</taxon>
        <taxon>Methanobacteriota</taxon>
        <taxon>Stenosarchaea group</taxon>
        <taxon>Halobacteria</taxon>
        <taxon>Halobacteriales</taxon>
        <taxon>Haloferacaceae</taxon>
        <taxon>Halonotius</taxon>
    </lineage>
</organism>
<name>A0A3A6QNJ3_9EURY</name>
<dbReference type="InterPro" id="IPR000700">
    <property type="entry name" value="PAS-assoc_C"/>
</dbReference>
<dbReference type="EC" id="2.7.13.3" evidence="2"/>
<evidence type="ECO:0000256" key="3">
    <source>
        <dbReference type="ARBA" id="ARBA00022553"/>
    </source>
</evidence>
<keyword evidence="4" id="KW-0808">Transferase</keyword>
<dbReference type="CDD" id="cd00130">
    <property type="entry name" value="PAS"/>
    <property type="match status" value="1"/>
</dbReference>